<evidence type="ECO:0000256" key="2">
    <source>
        <dbReference type="ARBA" id="ARBA00023235"/>
    </source>
</evidence>
<dbReference type="EMBL" id="MU004192">
    <property type="protein sequence ID" value="KAF2493131.1"/>
    <property type="molecule type" value="Genomic_DNA"/>
</dbReference>
<dbReference type="AlphaFoldDB" id="A0A6A6QLC4"/>
<dbReference type="InterPro" id="IPR004380">
    <property type="entry name" value="Asp_race"/>
</dbReference>
<comment type="similarity">
    <text evidence="1">Belongs to the aspartate/glutamate racemases family.</text>
</comment>
<dbReference type="PANTHER" id="PTHR21198:SF7">
    <property type="entry name" value="ASPARTATE-GLUTAMATE RACEMASE FAMILY"/>
    <property type="match status" value="1"/>
</dbReference>
<sequence length="247" mass="25944">MKTVGLLGGTSYPSTTLYYTTINDYTRSKLGGARSASLLLHSFDFSILLSRVSSSNGDWASTAPLLIPAAKNLVSIGASAIVICANVIHAAAPAVQAALPSHIPILHVVDAVGGKLRGAGVKKVGLLATKGVCHGDFYVPPLRKRYGLDVLTPSPEETAWVDHVIFEELGKGVVTQQSRDKVLGIIEGLREQGAEAVVLACTDLAPLLEGEVEEGRVKGVKVYDSTVVHAEFVAEWAMAGGDEGSQL</sequence>
<name>A0A6A6QLC4_9PEZI</name>
<proteinExistence type="inferred from homology"/>
<dbReference type="InterPro" id="IPR015942">
    <property type="entry name" value="Asp/Glu/hydantoin_racemase"/>
</dbReference>
<keyword evidence="4" id="KW-1185">Reference proteome</keyword>
<dbReference type="Proteomes" id="UP000799750">
    <property type="component" value="Unassembled WGS sequence"/>
</dbReference>
<dbReference type="GO" id="GO:0047661">
    <property type="term" value="F:amino-acid racemase activity"/>
    <property type="evidence" value="ECO:0007669"/>
    <property type="project" value="InterPro"/>
</dbReference>
<protein>
    <submittedName>
        <fullName evidence="3">Aspartate racemase</fullName>
    </submittedName>
</protein>
<reference evidence="3" key="1">
    <citation type="journal article" date="2020" name="Stud. Mycol.">
        <title>101 Dothideomycetes genomes: a test case for predicting lifestyles and emergence of pathogens.</title>
        <authorList>
            <person name="Haridas S."/>
            <person name="Albert R."/>
            <person name="Binder M."/>
            <person name="Bloem J."/>
            <person name="Labutti K."/>
            <person name="Salamov A."/>
            <person name="Andreopoulos B."/>
            <person name="Baker S."/>
            <person name="Barry K."/>
            <person name="Bills G."/>
            <person name="Bluhm B."/>
            <person name="Cannon C."/>
            <person name="Castanera R."/>
            <person name="Culley D."/>
            <person name="Daum C."/>
            <person name="Ezra D."/>
            <person name="Gonzalez J."/>
            <person name="Henrissat B."/>
            <person name="Kuo A."/>
            <person name="Liang C."/>
            <person name="Lipzen A."/>
            <person name="Lutzoni F."/>
            <person name="Magnuson J."/>
            <person name="Mondo S."/>
            <person name="Nolan M."/>
            <person name="Ohm R."/>
            <person name="Pangilinan J."/>
            <person name="Park H.-J."/>
            <person name="Ramirez L."/>
            <person name="Alfaro M."/>
            <person name="Sun H."/>
            <person name="Tritt A."/>
            <person name="Yoshinaga Y."/>
            <person name="Zwiers L.-H."/>
            <person name="Turgeon B."/>
            <person name="Goodwin S."/>
            <person name="Spatafora J."/>
            <person name="Crous P."/>
            <person name="Grigoriev I."/>
        </authorList>
    </citation>
    <scope>NUCLEOTIDE SEQUENCE</scope>
    <source>
        <strain evidence="3">CBS 269.34</strain>
    </source>
</reference>
<dbReference type="InterPro" id="IPR001920">
    <property type="entry name" value="Asp/Glu_race"/>
</dbReference>
<evidence type="ECO:0000256" key="1">
    <source>
        <dbReference type="ARBA" id="ARBA00007847"/>
    </source>
</evidence>
<dbReference type="NCBIfam" id="TIGR00035">
    <property type="entry name" value="asp_race"/>
    <property type="match status" value="1"/>
</dbReference>
<dbReference type="PANTHER" id="PTHR21198">
    <property type="entry name" value="GLUTAMATE RACEMASE"/>
    <property type="match status" value="1"/>
</dbReference>
<gene>
    <name evidence="3" type="ORF">BU16DRAFT_512854</name>
</gene>
<dbReference type="Gene3D" id="3.40.50.1860">
    <property type="match status" value="2"/>
</dbReference>
<evidence type="ECO:0000313" key="3">
    <source>
        <dbReference type="EMBL" id="KAF2493131.1"/>
    </source>
</evidence>
<accession>A0A6A6QLC4</accession>
<evidence type="ECO:0000313" key="4">
    <source>
        <dbReference type="Proteomes" id="UP000799750"/>
    </source>
</evidence>
<dbReference type="OrthoDB" id="187836at2759"/>
<dbReference type="SUPFAM" id="SSF53681">
    <property type="entry name" value="Aspartate/glutamate racemase"/>
    <property type="match status" value="2"/>
</dbReference>
<dbReference type="Pfam" id="PF01177">
    <property type="entry name" value="Asp_Glu_race"/>
    <property type="match status" value="1"/>
</dbReference>
<keyword evidence="2" id="KW-0413">Isomerase</keyword>
<organism evidence="3 4">
    <name type="scientific">Lophium mytilinum</name>
    <dbReference type="NCBI Taxonomy" id="390894"/>
    <lineage>
        <taxon>Eukaryota</taxon>
        <taxon>Fungi</taxon>
        <taxon>Dikarya</taxon>
        <taxon>Ascomycota</taxon>
        <taxon>Pezizomycotina</taxon>
        <taxon>Dothideomycetes</taxon>
        <taxon>Pleosporomycetidae</taxon>
        <taxon>Mytilinidiales</taxon>
        <taxon>Mytilinidiaceae</taxon>
        <taxon>Lophium</taxon>
    </lineage>
</organism>